<keyword evidence="1" id="KW-0175">Coiled coil</keyword>
<dbReference type="EMBL" id="CAJPWZ010001995">
    <property type="protein sequence ID" value="CAG2228425.1"/>
    <property type="molecule type" value="Genomic_DNA"/>
</dbReference>
<dbReference type="Proteomes" id="UP000683360">
    <property type="component" value="Unassembled WGS sequence"/>
</dbReference>
<accession>A0A8S3TD09</accession>
<evidence type="ECO:0008006" key="4">
    <source>
        <dbReference type="Google" id="ProtNLM"/>
    </source>
</evidence>
<evidence type="ECO:0000313" key="2">
    <source>
        <dbReference type="EMBL" id="CAG2228425.1"/>
    </source>
</evidence>
<sequence>MLAILEQEDDLNLEMTNMHLGLISQSRIYSGNEDLIDPVNHNILYLRLQTMFSAMEQHSPVETIDDVLISALDSNSITPMVKYELAMKVKHKRQISGEEEIKNLFEPPKNYELTPEEKQKWKIENRETENPRRKPFKKRKRRVEVLEEECKMLEDQQRSLNTDIKKLKLCAKVFNAVLQRHAVGGTCTSNPANHLRLQQVQLTQGSPLMNT</sequence>
<keyword evidence="3" id="KW-1185">Reference proteome</keyword>
<comment type="caution">
    <text evidence="2">The sequence shown here is derived from an EMBL/GenBank/DDBJ whole genome shotgun (WGS) entry which is preliminary data.</text>
</comment>
<name>A0A8S3TD09_MYTED</name>
<dbReference type="AlphaFoldDB" id="A0A8S3TD09"/>
<gene>
    <name evidence="2" type="ORF">MEDL_41329</name>
</gene>
<evidence type="ECO:0000256" key="1">
    <source>
        <dbReference type="SAM" id="Coils"/>
    </source>
</evidence>
<protein>
    <recommendedName>
        <fullName evidence="4">BZIP domain-containing protein</fullName>
    </recommendedName>
</protein>
<reference evidence="2" key="1">
    <citation type="submission" date="2021-03" db="EMBL/GenBank/DDBJ databases">
        <authorList>
            <person name="Bekaert M."/>
        </authorList>
    </citation>
    <scope>NUCLEOTIDE SEQUENCE</scope>
</reference>
<organism evidence="2 3">
    <name type="scientific">Mytilus edulis</name>
    <name type="common">Blue mussel</name>
    <dbReference type="NCBI Taxonomy" id="6550"/>
    <lineage>
        <taxon>Eukaryota</taxon>
        <taxon>Metazoa</taxon>
        <taxon>Spiralia</taxon>
        <taxon>Lophotrochozoa</taxon>
        <taxon>Mollusca</taxon>
        <taxon>Bivalvia</taxon>
        <taxon>Autobranchia</taxon>
        <taxon>Pteriomorphia</taxon>
        <taxon>Mytilida</taxon>
        <taxon>Mytiloidea</taxon>
        <taxon>Mytilidae</taxon>
        <taxon>Mytilinae</taxon>
        <taxon>Mytilus</taxon>
    </lineage>
</organism>
<proteinExistence type="predicted"/>
<dbReference type="OrthoDB" id="6127626at2759"/>
<evidence type="ECO:0000313" key="3">
    <source>
        <dbReference type="Proteomes" id="UP000683360"/>
    </source>
</evidence>
<feature type="coiled-coil region" evidence="1">
    <location>
        <begin position="136"/>
        <end position="163"/>
    </location>
</feature>